<protein>
    <submittedName>
        <fullName evidence="1">Uncharacterized protein</fullName>
    </submittedName>
</protein>
<dbReference type="Proteomes" id="UP001345963">
    <property type="component" value="Unassembled WGS sequence"/>
</dbReference>
<evidence type="ECO:0000313" key="1">
    <source>
        <dbReference type="EMBL" id="MED6235955.1"/>
    </source>
</evidence>
<feature type="non-terminal residue" evidence="1">
    <location>
        <position position="1"/>
    </location>
</feature>
<reference evidence="1 2" key="1">
    <citation type="submission" date="2021-07" db="EMBL/GenBank/DDBJ databases">
        <authorList>
            <person name="Palmer J.M."/>
        </authorList>
    </citation>
    <scope>NUCLEOTIDE SEQUENCE [LARGE SCALE GENOMIC DNA]</scope>
    <source>
        <strain evidence="1 2">AT_MEX2019</strain>
        <tissue evidence="1">Muscle</tissue>
    </source>
</reference>
<keyword evidence="2" id="KW-1185">Reference proteome</keyword>
<gene>
    <name evidence="1" type="ORF">ATANTOWER_002425</name>
</gene>
<sequence length="95" mass="11009">ETGRERRGEDMQQSSLHQELNHVRLLQGIIASEFGVDVLPRHRLAHPTSALLLIKHTLLMIDGGYKVHLPKYDESNHIKLTDTEGEWDFVSWIQR</sequence>
<dbReference type="EMBL" id="JAHUTI010011082">
    <property type="protein sequence ID" value="MED6235955.1"/>
    <property type="molecule type" value="Genomic_DNA"/>
</dbReference>
<accession>A0ABU7ADJ9</accession>
<comment type="caution">
    <text evidence="1">The sequence shown here is derived from an EMBL/GenBank/DDBJ whole genome shotgun (WGS) entry which is preliminary data.</text>
</comment>
<proteinExistence type="predicted"/>
<organism evidence="1 2">
    <name type="scientific">Ataeniobius toweri</name>
    <dbReference type="NCBI Taxonomy" id="208326"/>
    <lineage>
        <taxon>Eukaryota</taxon>
        <taxon>Metazoa</taxon>
        <taxon>Chordata</taxon>
        <taxon>Craniata</taxon>
        <taxon>Vertebrata</taxon>
        <taxon>Euteleostomi</taxon>
        <taxon>Actinopterygii</taxon>
        <taxon>Neopterygii</taxon>
        <taxon>Teleostei</taxon>
        <taxon>Neoteleostei</taxon>
        <taxon>Acanthomorphata</taxon>
        <taxon>Ovalentaria</taxon>
        <taxon>Atherinomorphae</taxon>
        <taxon>Cyprinodontiformes</taxon>
        <taxon>Goodeidae</taxon>
        <taxon>Ataeniobius</taxon>
    </lineage>
</organism>
<evidence type="ECO:0000313" key="2">
    <source>
        <dbReference type="Proteomes" id="UP001345963"/>
    </source>
</evidence>
<name>A0ABU7ADJ9_9TELE</name>